<dbReference type="Proteomes" id="UP000558488">
    <property type="component" value="Unassembled WGS sequence"/>
</dbReference>
<keyword evidence="2" id="KW-1185">Reference proteome</keyword>
<gene>
    <name evidence="1" type="ORF">mPipKuh1_008487</name>
</gene>
<dbReference type="EMBL" id="JACAGB010000015">
    <property type="protein sequence ID" value="KAF6322486.1"/>
    <property type="molecule type" value="Genomic_DNA"/>
</dbReference>
<evidence type="ECO:0000313" key="2">
    <source>
        <dbReference type="Proteomes" id="UP000558488"/>
    </source>
</evidence>
<sequence length="132" mass="14754">MPFGNCRLVQETPPALSPSWPQHSQANNPFLVPRGPDMQAGPFAEAFSSHVDRVGKSRLPVTICFNFFLRPQVGTSSVPHHSMKCFRVPQGVPLNHFPLDLGWIRRAQHNSAKISTSNISLLHSAFLFFFLC</sequence>
<proteinExistence type="predicted"/>
<comment type="caution">
    <text evidence="1">The sequence shown here is derived from an EMBL/GenBank/DDBJ whole genome shotgun (WGS) entry which is preliminary data.</text>
</comment>
<protein>
    <submittedName>
        <fullName evidence="1">Uncharacterized protein</fullName>
    </submittedName>
</protein>
<organism evidence="1 2">
    <name type="scientific">Pipistrellus kuhlii</name>
    <name type="common">Kuhl's pipistrelle</name>
    <dbReference type="NCBI Taxonomy" id="59472"/>
    <lineage>
        <taxon>Eukaryota</taxon>
        <taxon>Metazoa</taxon>
        <taxon>Chordata</taxon>
        <taxon>Craniata</taxon>
        <taxon>Vertebrata</taxon>
        <taxon>Euteleostomi</taxon>
        <taxon>Mammalia</taxon>
        <taxon>Eutheria</taxon>
        <taxon>Laurasiatheria</taxon>
        <taxon>Chiroptera</taxon>
        <taxon>Yangochiroptera</taxon>
        <taxon>Vespertilionidae</taxon>
        <taxon>Pipistrellus</taxon>
    </lineage>
</organism>
<name>A0A7J7VBY4_PIPKU</name>
<reference evidence="1 2" key="1">
    <citation type="journal article" date="2020" name="Nature">
        <title>Six reference-quality genomes reveal evolution of bat adaptations.</title>
        <authorList>
            <person name="Jebb D."/>
            <person name="Huang Z."/>
            <person name="Pippel M."/>
            <person name="Hughes G.M."/>
            <person name="Lavrichenko K."/>
            <person name="Devanna P."/>
            <person name="Winkler S."/>
            <person name="Jermiin L.S."/>
            <person name="Skirmuntt E.C."/>
            <person name="Katzourakis A."/>
            <person name="Burkitt-Gray L."/>
            <person name="Ray D.A."/>
            <person name="Sullivan K.A.M."/>
            <person name="Roscito J.G."/>
            <person name="Kirilenko B.M."/>
            <person name="Davalos L.M."/>
            <person name="Corthals A.P."/>
            <person name="Power M.L."/>
            <person name="Jones G."/>
            <person name="Ransome R.D."/>
            <person name="Dechmann D.K.N."/>
            <person name="Locatelli A.G."/>
            <person name="Puechmaille S.J."/>
            <person name="Fedrigo O."/>
            <person name="Jarvis E.D."/>
            <person name="Hiller M."/>
            <person name="Vernes S.C."/>
            <person name="Myers E.W."/>
            <person name="Teeling E.C."/>
        </authorList>
    </citation>
    <scope>NUCLEOTIDE SEQUENCE [LARGE SCALE GENOMIC DNA]</scope>
    <source>
        <strain evidence="1">MPipKuh1</strain>
        <tissue evidence="1">Flight muscle</tissue>
    </source>
</reference>
<accession>A0A7J7VBY4</accession>
<evidence type="ECO:0000313" key="1">
    <source>
        <dbReference type="EMBL" id="KAF6322486.1"/>
    </source>
</evidence>
<dbReference type="AlphaFoldDB" id="A0A7J7VBY4"/>